<proteinExistence type="predicted"/>
<name>A0A1T4ML46_9PORP</name>
<dbReference type="Proteomes" id="UP000190121">
    <property type="component" value="Unassembled WGS sequence"/>
</dbReference>
<evidence type="ECO:0000313" key="2">
    <source>
        <dbReference type="Proteomes" id="UP000190121"/>
    </source>
</evidence>
<keyword evidence="2" id="KW-1185">Reference proteome</keyword>
<evidence type="ECO:0000313" key="1">
    <source>
        <dbReference type="EMBL" id="SJZ67494.1"/>
    </source>
</evidence>
<sequence length="102" mass="11317">MWLFTLLKSKKREKAIALSPIEFLWSISPALNNPMLARIVGNMGESLRKPQPLFLLPQRDFYCSLFTFYSLNKSSLATLLRVLTSVRASTTSKANGIAAAGP</sequence>
<dbReference type="EMBL" id="FUXE01000007">
    <property type="protein sequence ID" value="SJZ67494.1"/>
    <property type="molecule type" value="Genomic_DNA"/>
</dbReference>
<dbReference type="AlphaFoldDB" id="A0A1T4ML46"/>
<protein>
    <submittedName>
        <fullName evidence="1">Uncharacterized protein</fullName>
    </submittedName>
</protein>
<accession>A0A1T4ML46</accession>
<gene>
    <name evidence="1" type="ORF">SAMN02745171_00805</name>
</gene>
<organism evidence="1 2">
    <name type="scientific">Porphyromonas circumdentaria</name>
    <dbReference type="NCBI Taxonomy" id="29524"/>
    <lineage>
        <taxon>Bacteria</taxon>
        <taxon>Pseudomonadati</taxon>
        <taxon>Bacteroidota</taxon>
        <taxon>Bacteroidia</taxon>
        <taxon>Bacteroidales</taxon>
        <taxon>Porphyromonadaceae</taxon>
        <taxon>Porphyromonas</taxon>
    </lineage>
</organism>
<reference evidence="2" key="1">
    <citation type="submission" date="2017-02" db="EMBL/GenBank/DDBJ databases">
        <authorList>
            <person name="Varghese N."/>
            <person name="Submissions S."/>
        </authorList>
    </citation>
    <scope>NUCLEOTIDE SEQUENCE [LARGE SCALE GENOMIC DNA]</scope>
    <source>
        <strain evidence="2">ATCC 51356</strain>
    </source>
</reference>